<dbReference type="PANTHER" id="PTHR43798">
    <property type="entry name" value="MONOACYLGLYCEROL LIPASE"/>
    <property type="match status" value="1"/>
</dbReference>
<dbReference type="EC" id="3.-.-.-" evidence="3"/>
<dbReference type="InterPro" id="IPR029058">
    <property type="entry name" value="AB_hydrolase_fold"/>
</dbReference>
<organism evidence="3 4">
    <name type="scientific">Parachlamydia acanthamoebae</name>
    <dbReference type="NCBI Taxonomy" id="83552"/>
    <lineage>
        <taxon>Bacteria</taxon>
        <taxon>Pseudomonadati</taxon>
        <taxon>Chlamydiota</taxon>
        <taxon>Chlamydiia</taxon>
        <taxon>Parachlamydiales</taxon>
        <taxon>Parachlamydiaceae</taxon>
        <taxon>Parachlamydia</taxon>
    </lineage>
</organism>
<reference evidence="3 4" key="1">
    <citation type="journal article" date="2014" name="Mol. Biol. Evol.">
        <title>Massive expansion of Ubiquitination-related gene families within the Chlamydiae.</title>
        <authorList>
            <person name="Domman D."/>
            <person name="Collingro A."/>
            <person name="Lagkouvardos I."/>
            <person name="Gehre L."/>
            <person name="Weinmaier T."/>
            <person name="Rattei T."/>
            <person name="Subtil A."/>
            <person name="Horn M."/>
        </authorList>
    </citation>
    <scope>NUCLEOTIDE SEQUENCE [LARGE SCALE GENOMIC DNA]</scope>
    <source>
        <strain evidence="3 4">OEW1</strain>
    </source>
</reference>
<protein>
    <submittedName>
        <fullName evidence="3">AB hydrolase superfamily protein YisY</fullName>
        <ecNumber evidence="3">3.-.-.-</ecNumber>
    </submittedName>
</protein>
<proteinExistence type="predicted"/>
<name>A0A0C1EBW8_9BACT</name>
<evidence type="ECO:0000313" key="3">
    <source>
        <dbReference type="EMBL" id="KIA78582.1"/>
    </source>
</evidence>
<gene>
    <name evidence="3" type="primary">yisY</name>
    <name evidence="3" type="ORF">DB43_DS00090</name>
</gene>
<dbReference type="PANTHER" id="PTHR43798:SF31">
    <property type="entry name" value="AB HYDROLASE SUPERFAMILY PROTEIN YCLE"/>
    <property type="match status" value="1"/>
</dbReference>
<dbReference type="Proteomes" id="UP000031307">
    <property type="component" value="Unassembled WGS sequence"/>
</dbReference>
<dbReference type="Pfam" id="PF00561">
    <property type="entry name" value="Abhydrolase_1"/>
    <property type="match status" value="1"/>
</dbReference>
<dbReference type="GO" id="GO:0016787">
    <property type="term" value="F:hydrolase activity"/>
    <property type="evidence" value="ECO:0007669"/>
    <property type="project" value="UniProtKB-KW"/>
</dbReference>
<dbReference type="GO" id="GO:0016020">
    <property type="term" value="C:membrane"/>
    <property type="evidence" value="ECO:0007669"/>
    <property type="project" value="TreeGrafter"/>
</dbReference>
<dbReference type="Gene3D" id="3.40.50.1820">
    <property type="entry name" value="alpha/beta hydrolase"/>
    <property type="match status" value="1"/>
</dbReference>
<feature type="domain" description="AB hydrolase-1" evidence="2">
    <location>
        <begin position="31"/>
        <end position="263"/>
    </location>
</feature>
<dbReference type="PATRIC" id="fig|83552.4.peg.183"/>
<dbReference type="AlphaFoldDB" id="A0A0C1EBW8"/>
<comment type="caution">
    <text evidence="3">The sequence shown here is derived from an EMBL/GenBank/DDBJ whole genome shotgun (WGS) entry which is preliminary data.</text>
</comment>
<evidence type="ECO:0000259" key="2">
    <source>
        <dbReference type="Pfam" id="PF00561"/>
    </source>
</evidence>
<dbReference type="InterPro" id="IPR000073">
    <property type="entry name" value="AB_hydrolase_1"/>
</dbReference>
<evidence type="ECO:0000256" key="1">
    <source>
        <dbReference type="ARBA" id="ARBA00022801"/>
    </source>
</evidence>
<dbReference type="PRINTS" id="PR00111">
    <property type="entry name" value="ABHYDROLASE"/>
</dbReference>
<keyword evidence="1 3" id="KW-0378">Hydrolase</keyword>
<accession>A0A0C1EBW8</accession>
<dbReference type="InterPro" id="IPR050266">
    <property type="entry name" value="AB_hydrolase_sf"/>
</dbReference>
<dbReference type="EMBL" id="JSAM01000013">
    <property type="protein sequence ID" value="KIA78582.1"/>
    <property type="molecule type" value="Genomic_DNA"/>
</dbReference>
<evidence type="ECO:0000313" key="4">
    <source>
        <dbReference type="Proteomes" id="UP000031307"/>
    </source>
</evidence>
<dbReference type="SUPFAM" id="SSF53474">
    <property type="entry name" value="alpha/beta-Hydrolases"/>
    <property type="match status" value="1"/>
</dbReference>
<sequence length="277" mass="31858">MSLSISDTINMPHIEVAPKIRLFVEDQGSGKPVVFLHGWPFDHQLFTHLIPFLPGCRFIGVDLRGYGKSDKPDALYSYDLFARDLSKILAYLDLKNVFLVGFSMGGAVALHYVHRYATECIKKLVLIAPTAPCYVKKSDYPYGFEISSLDRFDQACQTNHPLLLRHFLNQFFSQKNPQTQQFSKWLHQLGQQASMQAMLMSLNQMRDIDLRPILKYISIPTAIFHAKNDLICPFTFGEQLHHAIKNSQFVHFEKSGHGLFFEEKEKFCDELLKFVHA</sequence>